<dbReference type="EMBL" id="KE747824">
    <property type="protein sequence ID" value="RMZ70639.1"/>
    <property type="molecule type" value="Genomic_DNA"/>
</dbReference>
<sequence length="333" mass="37634">MTSLPTPLFPYPPFIPSPATSFQYFVRSEPVDALQQPFQPFHMALQTTVLNPGATAIFEKLKNRSALHIKLLAEDVEGLRALEFEPKNDKESVLRDVGVLLQLSSKMAGSLLGVVKGPEDKLGKVKNADLKKLVAKLREKKSEHYVKMVENKWKEIDTRKSAAGTEGMTYFKDLGLLMQFSVEQHCALVGKLLCMIQKGEIQEDATEVLMGRKSFEFYYLAQAGGKWSVVSDPCTSKKRKAEDEVEAHGGDQHVQKKNRMMMKKRESEIHGRKRHDFVRKYIPKKYVPRVGEWKCNKCGWYSVGGWCSRMDRFGGAICIGRRETSLKDVGGSV</sequence>
<proteinExistence type="predicted"/>
<accession>A0A3M7M8C4</accession>
<dbReference type="Proteomes" id="UP000265663">
    <property type="component" value="Unassembled WGS sequence"/>
</dbReference>
<evidence type="ECO:0000313" key="2">
    <source>
        <dbReference type="Proteomes" id="UP000265663"/>
    </source>
</evidence>
<dbReference type="OrthoDB" id="3694091at2759"/>
<keyword evidence="2" id="KW-1185">Reference proteome</keyword>
<reference evidence="1 2" key="1">
    <citation type="journal article" date="2014" name="PLoS ONE">
        <title>De novo Genome Assembly of the Fungal Plant Pathogen Pyrenophora semeniperda.</title>
        <authorList>
            <person name="Soliai M.M."/>
            <person name="Meyer S.E."/>
            <person name="Udall J.A."/>
            <person name="Elzinga D.E."/>
            <person name="Hermansen R.A."/>
            <person name="Bodily P.M."/>
            <person name="Hart A.A."/>
            <person name="Coleman C.E."/>
        </authorList>
    </citation>
    <scope>NUCLEOTIDE SEQUENCE [LARGE SCALE GENOMIC DNA]</scope>
    <source>
        <strain evidence="1 2">CCB06</strain>
        <tissue evidence="1">Mycelium</tissue>
    </source>
</reference>
<gene>
    <name evidence="1" type="ORF">GMOD_00000762</name>
</gene>
<evidence type="ECO:0000313" key="1">
    <source>
        <dbReference type="EMBL" id="RMZ70639.1"/>
    </source>
</evidence>
<dbReference type="AlphaFoldDB" id="A0A3M7M8C4"/>
<protein>
    <submittedName>
        <fullName evidence="1">Uncharacterized protein</fullName>
    </submittedName>
</protein>
<name>A0A3M7M8C4_9PLEO</name>
<organism evidence="1 2">
    <name type="scientific">Pyrenophora seminiperda CCB06</name>
    <dbReference type="NCBI Taxonomy" id="1302712"/>
    <lineage>
        <taxon>Eukaryota</taxon>
        <taxon>Fungi</taxon>
        <taxon>Dikarya</taxon>
        <taxon>Ascomycota</taxon>
        <taxon>Pezizomycotina</taxon>
        <taxon>Dothideomycetes</taxon>
        <taxon>Pleosporomycetidae</taxon>
        <taxon>Pleosporales</taxon>
        <taxon>Pleosporineae</taxon>
        <taxon>Pleosporaceae</taxon>
        <taxon>Pyrenophora</taxon>
    </lineage>
</organism>